<accession>A0AAD7NY41</accession>
<evidence type="ECO:0000313" key="4">
    <source>
        <dbReference type="Proteomes" id="UP001215598"/>
    </source>
</evidence>
<dbReference type="CDD" id="cd09917">
    <property type="entry name" value="F-box_SF"/>
    <property type="match status" value="1"/>
</dbReference>
<sequence length="477" mass="52554">MAPTTKTCSLPTEIWFEIFRLLPLHALCSVHSVSSLFHDISHSLLFHDFTLDPDRHKLSPEEFIQRLGMYSAEPIASHVRKLSISFQFGRWFRTRSGGFINGLSSPTPLIAPLLQTIPHFHNLRVLECTFRFNSEVHFADLGLQELPNLRDLRIHGGAPYCPYLIPAKKICVTHFSFTGIPSVRLEPGRAIRSFLSVLDPATLSSLTLSPSYDCSPAVWLAYDHDLFPTFRQLRTVTIGCDGPFLRPVHDFLAHLPTLQNLTLSGEYRRCTEFAPTPDGPTLSPGLQSYTGPCEYIPLFLPGTACTRFALNACCTPADLARALGPAPALYTRAVTDLSLLLPLAPFCGWESPHVLFTHFPRLATLRLVISDAPLEDDPDMCDSAETVDPEALVDLPDILAAVLRAPTELAHAVVEWDLFCDVVGMLPALADLRALVPQVRIEFEGGVRAEGTGTDESTNTSASESGSDESMETEGVY</sequence>
<keyword evidence="4" id="KW-1185">Reference proteome</keyword>
<feature type="region of interest" description="Disordered" evidence="1">
    <location>
        <begin position="447"/>
        <end position="477"/>
    </location>
</feature>
<dbReference type="InterPro" id="IPR036047">
    <property type="entry name" value="F-box-like_dom_sf"/>
</dbReference>
<evidence type="ECO:0000256" key="1">
    <source>
        <dbReference type="SAM" id="MobiDB-lite"/>
    </source>
</evidence>
<reference evidence="3" key="1">
    <citation type="submission" date="2023-03" db="EMBL/GenBank/DDBJ databases">
        <title>Massive genome expansion in bonnet fungi (Mycena s.s.) driven by repeated elements and novel gene families across ecological guilds.</title>
        <authorList>
            <consortium name="Lawrence Berkeley National Laboratory"/>
            <person name="Harder C.B."/>
            <person name="Miyauchi S."/>
            <person name="Viragh M."/>
            <person name="Kuo A."/>
            <person name="Thoen E."/>
            <person name="Andreopoulos B."/>
            <person name="Lu D."/>
            <person name="Skrede I."/>
            <person name="Drula E."/>
            <person name="Henrissat B."/>
            <person name="Morin E."/>
            <person name="Kohler A."/>
            <person name="Barry K."/>
            <person name="LaButti K."/>
            <person name="Morin E."/>
            <person name="Salamov A."/>
            <person name="Lipzen A."/>
            <person name="Mereny Z."/>
            <person name="Hegedus B."/>
            <person name="Baldrian P."/>
            <person name="Stursova M."/>
            <person name="Weitz H."/>
            <person name="Taylor A."/>
            <person name="Grigoriev I.V."/>
            <person name="Nagy L.G."/>
            <person name="Martin F."/>
            <person name="Kauserud H."/>
        </authorList>
    </citation>
    <scope>NUCLEOTIDE SEQUENCE</scope>
    <source>
        <strain evidence="3">CBHHK182m</strain>
    </source>
</reference>
<gene>
    <name evidence="3" type="ORF">B0H16DRAFT_1683044</name>
</gene>
<name>A0AAD7NY41_9AGAR</name>
<feature type="compositionally biased region" description="Acidic residues" evidence="1">
    <location>
        <begin position="466"/>
        <end position="477"/>
    </location>
</feature>
<protein>
    <recommendedName>
        <fullName evidence="2">F-box domain-containing protein</fullName>
    </recommendedName>
</protein>
<evidence type="ECO:0000259" key="2">
    <source>
        <dbReference type="SMART" id="SM00256"/>
    </source>
</evidence>
<dbReference type="Gene3D" id="1.20.1280.50">
    <property type="match status" value="1"/>
</dbReference>
<dbReference type="InterPro" id="IPR001810">
    <property type="entry name" value="F-box_dom"/>
</dbReference>
<feature type="domain" description="F-box" evidence="2">
    <location>
        <begin position="10"/>
        <end position="50"/>
    </location>
</feature>
<organism evidence="3 4">
    <name type="scientific">Mycena metata</name>
    <dbReference type="NCBI Taxonomy" id="1033252"/>
    <lineage>
        <taxon>Eukaryota</taxon>
        <taxon>Fungi</taxon>
        <taxon>Dikarya</taxon>
        <taxon>Basidiomycota</taxon>
        <taxon>Agaricomycotina</taxon>
        <taxon>Agaricomycetes</taxon>
        <taxon>Agaricomycetidae</taxon>
        <taxon>Agaricales</taxon>
        <taxon>Marasmiineae</taxon>
        <taxon>Mycenaceae</taxon>
        <taxon>Mycena</taxon>
    </lineage>
</organism>
<proteinExistence type="predicted"/>
<comment type="caution">
    <text evidence="3">The sequence shown here is derived from an EMBL/GenBank/DDBJ whole genome shotgun (WGS) entry which is preliminary data.</text>
</comment>
<dbReference type="EMBL" id="JARKIB010000005">
    <property type="protein sequence ID" value="KAJ7779712.1"/>
    <property type="molecule type" value="Genomic_DNA"/>
</dbReference>
<feature type="compositionally biased region" description="Polar residues" evidence="1">
    <location>
        <begin position="454"/>
        <end position="465"/>
    </location>
</feature>
<dbReference type="SMART" id="SM00256">
    <property type="entry name" value="FBOX"/>
    <property type="match status" value="1"/>
</dbReference>
<dbReference type="Proteomes" id="UP001215598">
    <property type="component" value="Unassembled WGS sequence"/>
</dbReference>
<dbReference type="SUPFAM" id="SSF81383">
    <property type="entry name" value="F-box domain"/>
    <property type="match status" value="1"/>
</dbReference>
<evidence type="ECO:0000313" key="3">
    <source>
        <dbReference type="EMBL" id="KAJ7779712.1"/>
    </source>
</evidence>
<dbReference type="Pfam" id="PF12937">
    <property type="entry name" value="F-box-like"/>
    <property type="match status" value="1"/>
</dbReference>
<dbReference type="AlphaFoldDB" id="A0AAD7NY41"/>